<feature type="transmembrane region" description="Helical" evidence="1">
    <location>
        <begin position="137"/>
        <end position="161"/>
    </location>
</feature>
<feature type="transmembrane region" description="Helical" evidence="1">
    <location>
        <begin position="173"/>
        <end position="195"/>
    </location>
</feature>
<keyword evidence="1" id="KW-0472">Membrane</keyword>
<protein>
    <submittedName>
        <fullName evidence="2">Uncharacterized protein</fullName>
    </submittedName>
</protein>
<dbReference type="EMBL" id="SNRY01004806">
    <property type="protein sequence ID" value="KAA6316639.1"/>
    <property type="molecule type" value="Genomic_DNA"/>
</dbReference>
<feature type="transmembrane region" description="Helical" evidence="1">
    <location>
        <begin position="12"/>
        <end position="32"/>
    </location>
</feature>
<name>A0A5J4Q6B0_9ZZZZ</name>
<comment type="caution">
    <text evidence="2">The sequence shown here is derived from an EMBL/GenBank/DDBJ whole genome shotgun (WGS) entry which is preliminary data.</text>
</comment>
<keyword evidence="1" id="KW-0812">Transmembrane</keyword>
<feature type="transmembrane region" description="Helical" evidence="1">
    <location>
        <begin position="63"/>
        <end position="84"/>
    </location>
</feature>
<gene>
    <name evidence="2" type="ORF">EZS27_033076</name>
</gene>
<evidence type="ECO:0000313" key="2">
    <source>
        <dbReference type="EMBL" id="KAA6316639.1"/>
    </source>
</evidence>
<evidence type="ECO:0000256" key="1">
    <source>
        <dbReference type="SAM" id="Phobius"/>
    </source>
</evidence>
<organism evidence="2">
    <name type="scientific">termite gut metagenome</name>
    <dbReference type="NCBI Taxonomy" id="433724"/>
    <lineage>
        <taxon>unclassified sequences</taxon>
        <taxon>metagenomes</taxon>
        <taxon>organismal metagenomes</taxon>
    </lineage>
</organism>
<dbReference type="AlphaFoldDB" id="A0A5J4Q6B0"/>
<keyword evidence="1" id="KW-1133">Transmembrane helix</keyword>
<feature type="transmembrane region" description="Helical" evidence="1">
    <location>
        <begin position="105"/>
        <end position="125"/>
    </location>
</feature>
<accession>A0A5J4Q6B0</accession>
<reference evidence="2" key="1">
    <citation type="submission" date="2019-03" db="EMBL/GenBank/DDBJ databases">
        <title>Single cell metagenomics reveals metabolic interactions within the superorganism composed of flagellate Streblomastix strix and complex community of Bacteroidetes bacteria on its surface.</title>
        <authorList>
            <person name="Treitli S.C."/>
            <person name="Kolisko M."/>
            <person name="Husnik F."/>
            <person name="Keeling P."/>
            <person name="Hampl V."/>
        </authorList>
    </citation>
    <scope>NUCLEOTIDE SEQUENCE</scope>
    <source>
        <strain evidence="2">STM</strain>
    </source>
</reference>
<proteinExistence type="predicted"/>
<sequence length="219" mass="25578">MNIFLRLKHWQLFGLIIGIPVISQFVVMGTVITNSDLMKLLLSFLINPTRLADIILIIPTKMIATYAIVIILFIGLIFCWFYSLGTNLYKKLPKKTRMNLVKFKIFFIISVVCKLFTSVYMYFIFSEISVEGELNLKMFTIIAPIYLFSIFCTLYCFYFIAKVLKIIEHQKDVVFNDYALEFFGVWIFPIGVWFIQPMVNKVFDYSLSDDNNLTHADTI</sequence>